<feature type="compositionally biased region" description="Polar residues" evidence="1">
    <location>
        <begin position="77"/>
        <end position="101"/>
    </location>
</feature>
<sequence>MNTPQFDYTRRRDVIYPDPLRNCSSRPPNHYRATSVDPYRASDNKHRYNSSYYQNYELISPVSNSRDCFSRPPIPQSQPTHYRNIHSTKPCYSSTPSTSANRYRISGNLPRSSSTSRLIYSDYPTHNPTTSYQSHTDRGTYGNGSKCVYTPTSLSSSCRREALTTTKRLDSQLSGSFTRLSTRSPPIYNRATSSGVYALASTSAEIRPRKPRHQEIEEVSKDEAYIKPMPKPRSRGLDSPDSANLNSPDHPGYGSYSKLDGNVNNMYSLRTSTSSTSSAGEYSATSPGPRLHGGHSGFNSTLPSSNRSNNSGNAGLIGLMNLGNTVSLT</sequence>
<name>A0A0R3TTH4_RODNA</name>
<evidence type="ECO:0000313" key="2">
    <source>
        <dbReference type="EMBL" id="VDO09296.1"/>
    </source>
</evidence>
<dbReference type="AlphaFoldDB" id="A0A0R3TTH4"/>
<accession>A0A0R3TTH4</accession>
<evidence type="ECO:0000256" key="1">
    <source>
        <dbReference type="SAM" id="MobiDB-lite"/>
    </source>
</evidence>
<proteinExistence type="predicted"/>
<dbReference type="OrthoDB" id="10478642at2759"/>
<evidence type="ECO:0000313" key="4">
    <source>
        <dbReference type="WBParaSite" id="HNAJ_0001101001-mRNA-1"/>
    </source>
</evidence>
<feature type="region of interest" description="Disordered" evidence="1">
    <location>
        <begin position="205"/>
        <end position="309"/>
    </location>
</feature>
<keyword evidence="3" id="KW-1185">Reference proteome</keyword>
<reference evidence="4" key="1">
    <citation type="submission" date="2017-02" db="UniProtKB">
        <authorList>
            <consortium name="WormBaseParasite"/>
        </authorList>
    </citation>
    <scope>IDENTIFICATION</scope>
</reference>
<feature type="region of interest" description="Disordered" evidence="1">
    <location>
        <begin position="22"/>
        <end position="43"/>
    </location>
</feature>
<dbReference type="Proteomes" id="UP000278807">
    <property type="component" value="Unassembled WGS sequence"/>
</dbReference>
<feature type="region of interest" description="Disordered" evidence="1">
    <location>
        <begin position="75"/>
        <end position="111"/>
    </location>
</feature>
<gene>
    <name evidence="2" type="ORF">HNAJ_LOCUS11004</name>
</gene>
<dbReference type="WBParaSite" id="HNAJ_0001101001-mRNA-1">
    <property type="protein sequence ID" value="HNAJ_0001101001-mRNA-1"/>
    <property type="gene ID" value="HNAJ_0001101001"/>
</dbReference>
<reference evidence="2 3" key="2">
    <citation type="submission" date="2018-11" db="EMBL/GenBank/DDBJ databases">
        <authorList>
            <consortium name="Pathogen Informatics"/>
        </authorList>
    </citation>
    <scope>NUCLEOTIDE SEQUENCE [LARGE SCALE GENOMIC DNA]</scope>
</reference>
<feature type="compositionally biased region" description="Low complexity" evidence="1">
    <location>
        <begin position="268"/>
        <end position="286"/>
    </location>
</feature>
<dbReference type="EMBL" id="UZAE01013326">
    <property type="protein sequence ID" value="VDO09296.1"/>
    <property type="molecule type" value="Genomic_DNA"/>
</dbReference>
<protein>
    <submittedName>
        <fullName evidence="4">ZM domain-containing protein</fullName>
    </submittedName>
</protein>
<organism evidence="4">
    <name type="scientific">Rodentolepis nana</name>
    <name type="common">Dwarf tapeworm</name>
    <name type="synonym">Hymenolepis nana</name>
    <dbReference type="NCBI Taxonomy" id="102285"/>
    <lineage>
        <taxon>Eukaryota</taxon>
        <taxon>Metazoa</taxon>
        <taxon>Spiralia</taxon>
        <taxon>Lophotrochozoa</taxon>
        <taxon>Platyhelminthes</taxon>
        <taxon>Cestoda</taxon>
        <taxon>Eucestoda</taxon>
        <taxon>Cyclophyllidea</taxon>
        <taxon>Hymenolepididae</taxon>
        <taxon>Rodentolepis</taxon>
    </lineage>
</organism>
<evidence type="ECO:0000313" key="3">
    <source>
        <dbReference type="Proteomes" id="UP000278807"/>
    </source>
</evidence>
<feature type="compositionally biased region" description="Basic and acidic residues" evidence="1">
    <location>
        <begin position="213"/>
        <end position="225"/>
    </location>
</feature>